<gene>
    <name evidence="3" type="ORF">GCM10007116_12290</name>
    <name evidence="2" type="ORF">HS1genome_2247</name>
</gene>
<organism evidence="2 4">
    <name type="scientific">Sulfodiicoccus acidiphilus</name>
    <dbReference type="NCBI Taxonomy" id="1670455"/>
    <lineage>
        <taxon>Archaea</taxon>
        <taxon>Thermoproteota</taxon>
        <taxon>Thermoprotei</taxon>
        <taxon>Sulfolobales</taxon>
        <taxon>Sulfolobaceae</taxon>
        <taxon>Sulfodiicoccus</taxon>
    </lineage>
</organism>
<feature type="transmembrane region" description="Helical" evidence="1">
    <location>
        <begin position="70"/>
        <end position="92"/>
    </location>
</feature>
<sequence length="454" mass="50302">MSKLTNAIQRQILFTAYTSSSFGLRRSFRMSNLYRQQVMMKLTTTLVFVVLSLPSLLLASVSRSEGIKELYVATFFTFAMLMNYGINVVYGLKNSNLREVLVQLPMSREQVNMALLTSVLRMFDVPFGAVLLLPTLIEFLLTGPSLFTLQAFLQSIFFLSLAVTLSFFLGTRVGSLGVVRTLVAVVLFLSAFLIPEFTLSSSSLSPFLLPVAPFLFSEGFPLSLLYAALLVYLAYRSVNGFYEVQRVKSSMSETRLRKRSLLVALIKKEMIGAVKVPQASGILAAPVLGLLSVFVLERGFSVYGIYYGISLFTFVPGLTVFTDVKGLPLMVSVNDGLRKLFAGKIVFITLVYMVFALASLAASQVLELEFAPFYVASSALLLFTSIRSLLSGKGILFMRPFDFILRYLPLVVADFVVLYLIYAFGLSIVVASLVLAIAILWLILRSRSLSLLYI</sequence>
<keyword evidence="1" id="KW-0472">Membrane</keyword>
<reference evidence="3" key="4">
    <citation type="submission" date="2020-09" db="EMBL/GenBank/DDBJ databases">
        <authorList>
            <person name="Sun Q."/>
            <person name="Ohkuma M."/>
        </authorList>
    </citation>
    <scope>NUCLEOTIDE SEQUENCE</scope>
    <source>
        <strain evidence="3">JCM 31740</strain>
    </source>
</reference>
<dbReference type="AlphaFoldDB" id="A0A348B6Q6"/>
<keyword evidence="4" id="KW-1185">Reference proteome</keyword>
<keyword evidence="1" id="KW-1133">Transmembrane helix</keyword>
<reference evidence="3" key="1">
    <citation type="journal article" date="2014" name="Int. J. Syst. Evol. Microbiol.">
        <title>Complete genome sequence of Corynebacterium casei LMG S-19264T (=DSM 44701T), isolated from a smear-ripened cheese.</title>
        <authorList>
            <consortium name="US DOE Joint Genome Institute (JGI-PGF)"/>
            <person name="Walter F."/>
            <person name="Albersmeier A."/>
            <person name="Kalinowski J."/>
            <person name="Ruckert C."/>
        </authorList>
    </citation>
    <scope>NUCLEOTIDE SEQUENCE</scope>
    <source>
        <strain evidence="3">JCM 31740</strain>
    </source>
</reference>
<keyword evidence="1" id="KW-0812">Transmembrane</keyword>
<accession>A0A348B6Q6</accession>
<reference evidence="4" key="2">
    <citation type="submission" date="2018-04" db="EMBL/GenBank/DDBJ databases">
        <title>Complete genome sequence of Sulfodiicoccus acidiphilus strain HS-1.</title>
        <authorList>
            <person name="Sakai H.D."/>
            <person name="Kurosawa N."/>
        </authorList>
    </citation>
    <scope>NUCLEOTIDE SEQUENCE [LARGE SCALE GENOMIC DNA]</scope>
    <source>
        <strain evidence="4">HS-1</strain>
    </source>
</reference>
<dbReference type="Proteomes" id="UP000616143">
    <property type="component" value="Unassembled WGS sequence"/>
</dbReference>
<feature type="transmembrane region" description="Helical" evidence="1">
    <location>
        <begin position="214"/>
        <end position="235"/>
    </location>
</feature>
<dbReference type="EMBL" id="BMQS01000010">
    <property type="protein sequence ID" value="GGT96282.1"/>
    <property type="molecule type" value="Genomic_DNA"/>
</dbReference>
<feature type="transmembrane region" description="Helical" evidence="1">
    <location>
        <begin position="113"/>
        <end position="137"/>
    </location>
</feature>
<dbReference type="EMBL" id="AP018553">
    <property type="protein sequence ID" value="BBD73858.1"/>
    <property type="molecule type" value="Genomic_DNA"/>
</dbReference>
<dbReference type="GeneID" id="38667700"/>
<evidence type="ECO:0000313" key="3">
    <source>
        <dbReference type="EMBL" id="GGT96282.1"/>
    </source>
</evidence>
<feature type="transmembrane region" description="Helical" evidence="1">
    <location>
        <begin position="177"/>
        <end position="194"/>
    </location>
</feature>
<feature type="transmembrane region" description="Helical" evidence="1">
    <location>
        <begin position="345"/>
        <end position="365"/>
    </location>
</feature>
<feature type="transmembrane region" description="Helical" evidence="1">
    <location>
        <begin position="302"/>
        <end position="324"/>
    </location>
</feature>
<dbReference type="KEGG" id="sacd:HS1genome_2247"/>
<feature type="transmembrane region" description="Helical" evidence="1">
    <location>
        <begin position="403"/>
        <end position="422"/>
    </location>
</feature>
<dbReference type="Proteomes" id="UP000276741">
    <property type="component" value="Chromosome"/>
</dbReference>
<feature type="transmembrane region" description="Helical" evidence="1">
    <location>
        <begin position="149"/>
        <end position="170"/>
    </location>
</feature>
<evidence type="ECO:0000313" key="4">
    <source>
        <dbReference type="Proteomes" id="UP000276741"/>
    </source>
</evidence>
<feature type="transmembrane region" description="Helical" evidence="1">
    <location>
        <begin position="38"/>
        <end position="58"/>
    </location>
</feature>
<reference evidence="2" key="3">
    <citation type="journal article" date="2019" name="BMC Res. Notes">
        <title>Complete genome sequence of the Sulfodiicoccus acidiphilus strain HS-1T, the first crenarchaeon that lacks polB3, isolated from an acidic hot spring in Ohwaku-dani, Hakone, Japan.</title>
        <authorList>
            <person name="Sakai H.D."/>
            <person name="Kurosawa N."/>
        </authorList>
    </citation>
    <scope>NUCLEOTIDE SEQUENCE</scope>
    <source>
        <strain evidence="2">HS-1</strain>
    </source>
</reference>
<protein>
    <submittedName>
        <fullName evidence="2">Uncharacterized protein</fullName>
    </submittedName>
</protein>
<evidence type="ECO:0000313" key="2">
    <source>
        <dbReference type="EMBL" id="BBD73858.1"/>
    </source>
</evidence>
<feature type="transmembrane region" description="Helical" evidence="1">
    <location>
        <begin position="371"/>
        <end position="391"/>
    </location>
</feature>
<evidence type="ECO:0000256" key="1">
    <source>
        <dbReference type="SAM" id="Phobius"/>
    </source>
</evidence>
<dbReference type="RefSeq" id="WP_126451105.1">
    <property type="nucleotide sequence ID" value="NZ_AP018553.1"/>
</dbReference>
<proteinExistence type="predicted"/>
<name>A0A348B6Q6_9CREN</name>